<reference evidence="1" key="2">
    <citation type="journal article" date="2023" name="IMA Fungus">
        <title>Comparative genomic study of the Penicillium genus elucidates a diverse pangenome and 15 lateral gene transfer events.</title>
        <authorList>
            <person name="Petersen C."/>
            <person name="Sorensen T."/>
            <person name="Nielsen M.R."/>
            <person name="Sondergaard T.E."/>
            <person name="Sorensen J.L."/>
            <person name="Fitzpatrick D.A."/>
            <person name="Frisvad J.C."/>
            <person name="Nielsen K.L."/>
        </authorList>
    </citation>
    <scope>NUCLEOTIDE SEQUENCE</scope>
    <source>
        <strain evidence="1">IBT 30761</strain>
    </source>
</reference>
<evidence type="ECO:0000313" key="1">
    <source>
        <dbReference type="EMBL" id="KAJ5090248.1"/>
    </source>
</evidence>
<reference evidence="1" key="1">
    <citation type="submission" date="2022-11" db="EMBL/GenBank/DDBJ databases">
        <authorList>
            <person name="Petersen C."/>
        </authorList>
    </citation>
    <scope>NUCLEOTIDE SEQUENCE</scope>
    <source>
        <strain evidence="1">IBT 30761</strain>
    </source>
</reference>
<comment type="caution">
    <text evidence="1">The sequence shown here is derived from an EMBL/GenBank/DDBJ whole genome shotgun (WGS) entry which is preliminary data.</text>
</comment>
<keyword evidence="2" id="KW-1185">Reference proteome</keyword>
<dbReference type="EMBL" id="JAPQKI010000009">
    <property type="protein sequence ID" value="KAJ5090248.1"/>
    <property type="molecule type" value="Genomic_DNA"/>
</dbReference>
<proteinExistence type="predicted"/>
<protein>
    <recommendedName>
        <fullName evidence="3">DRBM domain-containing protein</fullName>
    </recommendedName>
</protein>
<evidence type="ECO:0000313" key="2">
    <source>
        <dbReference type="Proteomes" id="UP001149074"/>
    </source>
</evidence>
<dbReference type="OrthoDB" id="5274873at2759"/>
<evidence type="ECO:0008006" key="3">
    <source>
        <dbReference type="Google" id="ProtNLM"/>
    </source>
</evidence>
<dbReference type="RefSeq" id="XP_056472229.1">
    <property type="nucleotide sequence ID" value="XM_056621423.1"/>
</dbReference>
<organism evidence="1 2">
    <name type="scientific">Penicillium argentinense</name>
    <dbReference type="NCBI Taxonomy" id="1131581"/>
    <lineage>
        <taxon>Eukaryota</taxon>
        <taxon>Fungi</taxon>
        <taxon>Dikarya</taxon>
        <taxon>Ascomycota</taxon>
        <taxon>Pezizomycotina</taxon>
        <taxon>Eurotiomycetes</taxon>
        <taxon>Eurotiomycetidae</taxon>
        <taxon>Eurotiales</taxon>
        <taxon>Aspergillaceae</taxon>
        <taxon>Penicillium</taxon>
    </lineage>
</organism>
<name>A0A9W9EYB6_9EURO</name>
<dbReference type="CDD" id="cd00048">
    <property type="entry name" value="DSRM_SF"/>
    <property type="match status" value="1"/>
</dbReference>
<dbReference type="Gene3D" id="3.30.160.20">
    <property type="match status" value="1"/>
</dbReference>
<dbReference type="AlphaFoldDB" id="A0A9W9EYB6"/>
<dbReference type="Proteomes" id="UP001149074">
    <property type="component" value="Unassembled WGS sequence"/>
</dbReference>
<dbReference type="GeneID" id="81360402"/>
<accession>A0A9W9EYB6</accession>
<gene>
    <name evidence="1" type="ORF">N7532_008932</name>
</gene>
<dbReference type="SUPFAM" id="SSF54768">
    <property type="entry name" value="dsRNA-binding domain-like"/>
    <property type="match status" value="1"/>
</dbReference>
<sequence length="151" mass="16577">MCSCISPRLALPPTGGAGLCRRRRWPEPSYEAYNTPAGYTCVVRVNNREYQTDAVYGSETLARESAAMRAYLICRNFSVNDGMYPVGHDHGGVVQGIPVAIGTGRKSSRDDSDTSTEGNGVETENLWRWWLKMVGEAILALNVMMDSALVL</sequence>